<keyword evidence="2" id="KW-0378">Hydrolase</keyword>
<reference evidence="2 3" key="1">
    <citation type="submission" date="2018-08" db="EMBL/GenBank/DDBJ databases">
        <title>A genome reference for cultivated species of the human gut microbiota.</title>
        <authorList>
            <person name="Zou Y."/>
            <person name="Xue W."/>
            <person name="Luo G."/>
        </authorList>
    </citation>
    <scope>NUCLEOTIDE SEQUENCE [LARGE SCALE GENOMIC DNA]</scope>
    <source>
        <strain evidence="2 3">AF12-50</strain>
    </source>
</reference>
<dbReference type="InterPro" id="IPR011856">
    <property type="entry name" value="tRNA_endonuc-like_dom_sf"/>
</dbReference>
<dbReference type="InterPro" id="IPR007560">
    <property type="entry name" value="Restrct_endonuc_IV_Mrr"/>
</dbReference>
<evidence type="ECO:0000313" key="3">
    <source>
        <dbReference type="Proteomes" id="UP000283785"/>
    </source>
</evidence>
<dbReference type="RefSeq" id="WP_118063770.1">
    <property type="nucleotide sequence ID" value="NZ_QRSU01000016.1"/>
</dbReference>
<dbReference type="GO" id="GO:0004519">
    <property type="term" value="F:endonuclease activity"/>
    <property type="evidence" value="ECO:0007669"/>
    <property type="project" value="UniProtKB-KW"/>
</dbReference>
<keyword evidence="2" id="KW-0540">Nuclease</keyword>
<feature type="domain" description="Restriction endonuclease type IV Mrr" evidence="1">
    <location>
        <begin position="1"/>
        <end position="54"/>
    </location>
</feature>
<accession>A0AA92W6D4</accession>
<dbReference type="GO" id="GO:0003677">
    <property type="term" value="F:DNA binding"/>
    <property type="evidence" value="ECO:0007669"/>
    <property type="project" value="InterPro"/>
</dbReference>
<keyword evidence="2" id="KW-0255">Endonuclease</keyword>
<dbReference type="InterPro" id="IPR011335">
    <property type="entry name" value="Restrct_endonuc-II-like"/>
</dbReference>
<dbReference type="Pfam" id="PF04471">
    <property type="entry name" value="Mrr_cat"/>
    <property type="match status" value="1"/>
</dbReference>
<evidence type="ECO:0000313" key="2">
    <source>
        <dbReference type="EMBL" id="RGW44068.1"/>
    </source>
</evidence>
<gene>
    <name evidence="2" type="ORF">DWV76_03725</name>
</gene>
<proteinExistence type="predicted"/>
<dbReference type="SUPFAM" id="SSF52980">
    <property type="entry name" value="Restriction endonuclease-like"/>
    <property type="match status" value="1"/>
</dbReference>
<dbReference type="GO" id="GO:0009307">
    <property type="term" value="P:DNA restriction-modification system"/>
    <property type="evidence" value="ECO:0007669"/>
    <property type="project" value="InterPro"/>
</dbReference>
<dbReference type="Gene3D" id="3.40.1350.10">
    <property type="match status" value="1"/>
</dbReference>
<dbReference type="EMBL" id="QSAG01000004">
    <property type="protein sequence ID" value="RGW44068.1"/>
    <property type="molecule type" value="Genomic_DNA"/>
</dbReference>
<name>A0AA92W6D4_9BACT</name>
<sequence length="85" mass="9872">MAPKEYEQYIASIFQNQGYKTLVTPYSNDWGIDVIAIKGKEKIAIQAKMYGNKKKSQQSCHYATIWSYGLSRLYKSGNCHRWRTS</sequence>
<comment type="caution">
    <text evidence="2">The sequence shown here is derived from an EMBL/GenBank/DDBJ whole genome shotgun (WGS) entry which is preliminary data.</text>
</comment>
<dbReference type="AlphaFoldDB" id="A0AA92W6D4"/>
<dbReference type="Proteomes" id="UP000283785">
    <property type="component" value="Unassembled WGS sequence"/>
</dbReference>
<protein>
    <submittedName>
        <fullName evidence="2">Restriction endonuclease</fullName>
    </submittedName>
</protein>
<evidence type="ECO:0000259" key="1">
    <source>
        <dbReference type="Pfam" id="PF04471"/>
    </source>
</evidence>
<organism evidence="2 3">
    <name type="scientific">Segatella copri</name>
    <dbReference type="NCBI Taxonomy" id="165179"/>
    <lineage>
        <taxon>Bacteria</taxon>
        <taxon>Pseudomonadati</taxon>
        <taxon>Bacteroidota</taxon>
        <taxon>Bacteroidia</taxon>
        <taxon>Bacteroidales</taxon>
        <taxon>Prevotellaceae</taxon>
        <taxon>Segatella</taxon>
    </lineage>
</organism>